<evidence type="ECO:0000259" key="6">
    <source>
        <dbReference type="PROSITE" id="PS50109"/>
    </source>
</evidence>
<dbReference type="Pfam" id="PF08447">
    <property type="entry name" value="PAS_3"/>
    <property type="match status" value="2"/>
</dbReference>
<evidence type="ECO:0000256" key="3">
    <source>
        <dbReference type="ARBA" id="ARBA00022553"/>
    </source>
</evidence>
<dbReference type="InterPro" id="IPR052162">
    <property type="entry name" value="Sensor_kinase/Photoreceptor"/>
</dbReference>
<dbReference type="STRING" id="227084.SAMN05421855_101244"/>
<proteinExistence type="predicted"/>
<dbReference type="SMART" id="SM00387">
    <property type="entry name" value="HATPase_c"/>
    <property type="match status" value="1"/>
</dbReference>
<feature type="domain" description="PAS" evidence="7">
    <location>
        <begin position="521"/>
        <end position="576"/>
    </location>
</feature>
<dbReference type="Pfam" id="PF02518">
    <property type="entry name" value="HATPase_c"/>
    <property type="match status" value="1"/>
</dbReference>
<dbReference type="AlphaFoldDB" id="A0A1G7CAA2"/>
<evidence type="ECO:0000256" key="1">
    <source>
        <dbReference type="ARBA" id="ARBA00000085"/>
    </source>
</evidence>
<dbReference type="RefSeq" id="WP_093139556.1">
    <property type="nucleotide sequence ID" value="NZ_BMWO01000001.1"/>
</dbReference>
<dbReference type="InterPro" id="IPR000700">
    <property type="entry name" value="PAS-assoc_C"/>
</dbReference>
<dbReference type="InterPro" id="IPR000014">
    <property type="entry name" value="PAS"/>
</dbReference>
<evidence type="ECO:0000256" key="4">
    <source>
        <dbReference type="ARBA" id="ARBA00022679"/>
    </source>
</evidence>
<dbReference type="CDD" id="cd00130">
    <property type="entry name" value="PAS"/>
    <property type="match status" value="4"/>
</dbReference>
<keyword evidence="4" id="KW-0808">Transferase</keyword>
<dbReference type="SUPFAM" id="SSF55874">
    <property type="entry name" value="ATPase domain of HSP90 chaperone/DNA topoisomerase II/histidine kinase"/>
    <property type="match status" value="1"/>
</dbReference>
<evidence type="ECO:0000259" key="7">
    <source>
        <dbReference type="PROSITE" id="PS50112"/>
    </source>
</evidence>
<dbReference type="InterPro" id="IPR013655">
    <property type="entry name" value="PAS_fold_3"/>
</dbReference>
<dbReference type="Pfam" id="PF13426">
    <property type="entry name" value="PAS_9"/>
    <property type="match status" value="1"/>
</dbReference>
<feature type="domain" description="PAC" evidence="8">
    <location>
        <begin position="607"/>
        <end position="659"/>
    </location>
</feature>
<evidence type="ECO:0000259" key="8">
    <source>
        <dbReference type="PROSITE" id="PS50113"/>
    </source>
</evidence>
<feature type="domain" description="PAC" evidence="8">
    <location>
        <begin position="340"/>
        <end position="393"/>
    </location>
</feature>
<evidence type="ECO:0000256" key="5">
    <source>
        <dbReference type="ARBA" id="ARBA00022777"/>
    </source>
</evidence>
<dbReference type="NCBIfam" id="TIGR00229">
    <property type="entry name" value="sensory_box"/>
    <property type="match status" value="4"/>
</dbReference>
<evidence type="ECO:0000313" key="9">
    <source>
        <dbReference type="EMBL" id="SDE35636.1"/>
    </source>
</evidence>
<organism evidence="9 10">
    <name type="scientific">Ulvibacter litoralis</name>
    <dbReference type="NCBI Taxonomy" id="227084"/>
    <lineage>
        <taxon>Bacteria</taxon>
        <taxon>Pseudomonadati</taxon>
        <taxon>Bacteroidota</taxon>
        <taxon>Flavobacteriia</taxon>
        <taxon>Flavobacteriales</taxon>
        <taxon>Flavobacteriaceae</taxon>
        <taxon>Ulvibacter</taxon>
    </lineage>
</organism>
<feature type="domain" description="PAC" evidence="8">
    <location>
        <begin position="223"/>
        <end position="276"/>
    </location>
</feature>
<dbReference type="PROSITE" id="PS50112">
    <property type="entry name" value="PAS"/>
    <property type="match status" value="3"/>
</dbReference>
<dbReference type="InterPro" id="IPR003594">
    <property type="entry name" value="HATPase_dom"/>
</dbReference>
<evidence type="ECO:0000256" key="2">
    <source>
        <dbReference type="ARBA" id="ARBA00012438"/>
    </source>
</evidence>
<dbReference type="Pfam" id="PF08448">
    <property type="entry name" value="PAS_4"/>
    <property type="match status" value="1"/>
</dbReference>
<dbReference type="PROSITE" id="PS50113">
    <property type="entry name" value="PAC"/>
    <property type="match status" value="4"/>
</dbReference>
<dbReference type="Gene3D" id="3.30.450.20">
    <property type="entry name" value="PAS domain"/>
    <property type="match status" value="4"/>
</dbReference>
<dbReference type="InterPro" id="IPR013656">
    <property type="entry name" value="PAS_4"/>
</dbReference>
<dbReference type="EC" id="2.7.13.3" evidence="2"/>
<dbReference type="InterPro" id="IPR005467">
    <property type="entry name" value="His_kinase_dom"/>
</dbReference>
<dbReference type="CDD" id="cd00075">
    <property type="entry name" value="HATPase"/>
    <property type="match status" value="1"/>
</dbReference>
<accession>A0A1G7CAA2</accession>
<name>A0A1G7CAA2_9FLAO</name>
<feature type="domain" description="Histidine kinase" evidence="6">
    <location>
        <begin position="677"/>
        <end position="889"/>
    </location>
</feature>
<dbReference type="PRINTS" id="PR00344">
    <property type="entry name" value="BCTRLSENSOR"/>
</dbReference>
<dbReference type="InterPro" id="IPR001610">
    <property type="entry name" value="PAC"/>
</dbReference>
<dbReference type="SUPFAM" id="SSF55785">
    <property type="entry name" value="PYP-like sensor domain (PAS domain)"/>
    <property type="match status" value="4"/>
</dbReference>
<dbReference type="OrthoDB" id="5522855at2"/>
<comment type="catalytic activity">
    <reaction evidence="1">
        <text>ATP + protein L-histidine = ADP + protein N-phospho-L-histidine.</text>
        <dbReference type="EC" id="2.7.13.3"/>
    </reaction>
</comment>
<dbReference type="PROSITE" id="PS50109">
    <property type="entry name" value="HIS_KIN"/>
    <property type="match status" value="1"/>
</dbReference>
<keyword evidence="3" id="KW-0597">Phosphoprotein</keyword>
<dbReference type="GO" id="GO:0004673">
    <property type="term" value="F:protein histidine kinase activity"/>
    <property type="evidence" value="ECO:0007669"/>
    <property type="project" value="UniProtKB-EC"/>
</dbReference>
<sequence length="889" mass="102339">MNLNPKSKPIITSPLTLLKEQLFAFAKEDSNVFNFIFNQGNKGLLFFDIKNPTLKHINEVCIKRLGYSPASFSEKEASGLLSKTEEKVFLESLKKKPNTPENYTGELLFLNREKKKIIMTYEGFFCKDKGNNSTYFLCKITKKNISKTNYKNIIEGAEIATWEANLDTREVIFNENWAAILGYSYSELFPLTIDRVRSFMHPKDLENSQKILMTHLEGNTPFYEFESRMKHKSGKWIWVFLKSKVVIYTPEGNPQWMAGYIEDITSKKNAYDIQNTFIAQAPRAMAMFDNNMVHIAASEKWVSDFALNKEVIGKTIYEVFPEIADSWVELHQKCLGGVSESGDDEIFKREDGNIFWITWDVRPWYTNDNIVGGLIIYLTDVTKRKNAEDKLVISEATFRESFYSSATGMLFVSQEGRCLKSNNAVSDILGYSAKELTSINFRDITHPDDLEIDVSFFNELVANKRSFYRISKRYIHKEGHIVWVLMSVAKIDDHKGKTIYYITQLTDITEQKKAQLEVYKTSSYLQSLMDASTHVIIFARNMEGYLTVFNKGAENLLGYNKEDVILKETTDLFHHPFKDSTCSNVTEEEDIRIQKEFLYFMEKEGHYTNESTFTRKDGKQFPVLLTVTFIKDSEGEKMGFLGIATDITDLKAIDKKMKSLLSITQEQNEKLKNFAQIVSHNLRSHYGNSEMLLELFQDEHPSLINDSTFNFIKETSEKLNQTISLLNDVVVINSTPIKKLDTVDVQKLLNIVLFNTKSMAKNANVTIESYIDKPLFVLGINAYIESIIQNIISNAIKYFSAERDSFLKIRHRKDDKFIILSFEDNGLGLDLKKHGNKIFGMYKTFHKHEDAKGIGLFLSRQQVEVMGGRIEVESTVDKGSIFKVYLPYE</sequence>
<dbReference type="Gene3D" id="3.30.565.10">
    <property type="entry name" value="Histidine kinase-like ATPase, C-terminal domain"/>
    <property type="match status" value="1"/>
</dbReference>
<dbReference type="InterPro" id="IPR035965">
    <property type="entry name" value="PAS-like_dom_sf"/>
</dbReference>
<dbReference type="EMBL" id="FNBA01000001">
    <property type="protein sequence ID" value="SDE35636.1"/>
    <property type="molecule type" value="Genomic_DNA"/>
</dbReference>
<dbReference type="Proteomes" id="UP000199321">
    <property type="component" value="Unassembled WGS sequence"/>
</dbReference>
<dbReference type="PANTHER" id="PTHR43304:SF1">
    <property type="entry name" value="PAC DOMAIN-CONTAINING PROTEIN"/>
    <property type="match status" value="1"/>
</dbReference>
<dbReference type="SMART" id="SM00091">
    <property type="entry name" value="PAS"/>
    <property type="match status" value="4"/>
</dbReference>
<feature type="domain" description="PAS" evidence="7">
    <location>
        <begin position="394"/>
        <end position="464"/>
    </location>
</feature>
<dbReference type="SMART" id="SM00086">
    <property type="entry name" value="PAC"/>
    <property type="match status" value="4"/>
</dbReference>
<gene>
    <name evidence="9" type="ORF">SAMN05421855_101244</name>
</gene>
<feature type="domain" description="PAS" evidence="7">
    <location>
        <begin position="146"/>
        <end position="219"/>
    </location>
</feature>
<dbReference type="PANTHER" id="PTHR43304">
    <property type="entry name" value="PHYTOCHROME-LIKE PROTEIN CPH1"/>
    <property type="match status" value="1"/>
</dbReference>
<keyword evidence="5" id="KW-0418">Kinase</keyword>
<dbReference type="InterPro" id="IPR036890">
    <property type="entry name" value="HATPase_C_sf"/>
</dbReference>
<reference evidence="9 10" key="1">
    <citation type="submission" date="2016-10" db="EMBL/GenBank/DDBJ databases">
        <authorList>
            <person name="de Groot N.N."/>
        </authorList>
    </citation>
    <scope>NUCLEOTIDE SEQUENCE [LARGE SCALE GENOMIC DNA]</scope>
    <source>
        <strain evidence="9 10">DSM 16195</strain>
    </source>
</reference>
<dbReference type="InterPro" id="IPR004358">
    <property type="entry name" value="Sig_transdc_His_kin-like_C"/>
</dbReference>
<protein>
    <recommendedName>
        <fullName evidence="2">histidine kinase</fullName>
        <ecNumber evidence="2">2.7.13.3</ecNumber>
    </recommendedName>
</protein>
<keyword evidence="10" id="KW-1185">Reference proteome</keyword>
<evidence type="ECO:0000313" key="10">
    <source>
        <dbReference type="Proteomes" id="UP000199321"/>
    </source>
</evidence>
<feature type="domain" description="PAC" evidence="8">
    <location>
        <begin position="468"/>
        <end position="520"/>
    </location>
</feature>